<dbReference type="Gene3D" id="3.40.50.300">
    <property type="entry name" value="P-loop containing nucleotide triphosphate hydrolases"/>
    <property type="match status" value="2"/>
</dbReference>
<dbReference type="SMART" id="SM00487">
    <property type="entry name" value="DEXDc"/>
    <property type="match status" value="1"/>
</dbReference>
<dbReference type="PANTHER" id="PTHR47962:SF5">
    <property type="entry name" value="ATP-DEPENDENT HELICASE LHR-RELATED"/>
    <property type="match status" value="1"/>
</dbReference>
<evidence type="ECO:0000259" key="4">
    <source>
        <dbReference type="PROSITE" id="PS51192"/>
    </source>
</evidence>
<evidence type="ECO:0000313" key="6">
    <source>
        <dbReference type="EMBL" id="TCU13743.1"/>
    </source>
</evidence>
<dbReference type="GO" id="GO:0016887">
    <property type="term" value="F:ATP hydrolysis activity"/>
    <property type="evidence" value="ECO:0007669"/>
    <property type="project" value="TreeGrafter"/>
</dbReference>
<feature type="domain" description="Helicase C-terminal" evidence="5">
    <location>
        <begin position="273"/>
        <end position="440"/>
    </location>
</feature>
<dbReference type="PROSITE" id="PS51194">
    <property type="entry name" value="HELICASE_CTER"/>
    <property type="match status" value="1"/>
</dbReference>
<dbReference type="GO" id="GO:0005524">
    <property type="term" value="F:ATP binding"/>
    <property type="evidence" value="ECO:0007669"/>
    <property type="project" value="UniProtKB-KW"/>
</dbReference>
<protein>
    <submittedName>
        <fullName evidence="6">ATP-dependent Lhr-like helicase</fullName>
    </submittedName>
</protein>
<dbReference type="SUPFAM" id="SSF52540">
    <property type="entry name" value="P-loop containing nucleoside triphosphate hydrolases"/>
    <property type="match status" value="1"/>
</dbReference>
<dbReference type="Proteomes" id="UP000294576">
    <property type="component" value="Unassembled WGS sequence"/>
</dbReference>
<dbReference type="GO" id="GO:0003677">
    <property type="term" value="F:DNA binding"/>
    <property type="evidence" value="ECO:0007669"/>
    <property type="project" value="TreeGrafter"/>
</dbReference>
<keyword evidence="1" id="KW-0547">Nucleotide-binding</keyword>
<keyword evidence="6" id="KW-0378">Hydrolase</keyword>
<dbReference type="InterPro" id="IPR027417">
    <property type="entry name" value="P-loop_NTPase"/>
</dbReference>
<dbReference type="PROSITE" id="PS51192">
    <property type="entry name" value="HELICASE_ATP_BIND_1"/>
    <property type="match status" value="1"/>
</dbReference>
<dbReference type="Pfam" id="PF00270">
    <property type="entry name" value="DEAD"/>
    <property type="match status" value="1"/>
</dbReference>
<dbReference type="EMBL" id="SMBH01000011">
    <property type="protein sequence ID" value="TCU13743.1"/>
    <property type="molecule type" value="Genomic_DNA"/>
</dbReference>
<dbReference type="InterPro" id="IPR014001">
    <property type="entry name" value="Helicase_ATP-bd"/>
</dbReference>
<reference evidence="6 7" key="1">
    <citation type="submission" date="2019-03" db="EMBL/GenBank/DDBJ databases">
        <title>Genomic Encyclopedia of Type Strains, Phase IV (KMG-V): Genome sequencing to study the core and pangenomes of soil and plant-associated prokaryotes.</title>
        <authorList>
            <person name="Whitman W."/>
        </authorList>
    </citation>
    <scope>NUCLEOTIDE SEQUENCE [LARGE SCALE GENOMIC DNA]</scope>
    <source>
        <strain evidence="6 7">Hc14</strain>
    </source>
</reference>
<dbReference type="AlphaFoldDB" id="A0A4R3PYH5"/>
<keyword evidence="6" id="KW-0347">Helicase</keyword>
<evidence type="ECO:0000313" key="7">
    <source>
        <dbReference type="Proteomes" id="UP000294576"/>
    </source>
</evidence>
<keyword evidence="2" id="KW-0067">ATP-binding</keyword>
<evidence type="ECO:0000256" key="1">
    <source>
        <dbReference type="ARBA" id="ARBA00022741"/>
    </source>
</evidence>
<dbReference type="SMART" id="SM00490">
    <property type="entry name" value="HELICc"/>
    <property type="match status" value="1"/>
</dbReference>
<feature type="domain" description="Helicase ATP-binding" evidence="4">
    <location>
        <begin position="36"/>
        <end position="219"/>
    </location>
</feature>
<evidence type="ECO:0000256" key="2">
    <source>
        <dbReference type="ARBA" id="ARBA00022840"/>
    </source>
</evidence>
<gene>
    <name evidence="6" type="ORF">EV132_111176</name>
</gene>
<name>A0A4R3PYH5_RHISU</name>
<feature type="region of interest" description="Disordered" evidence="3">
    <location>
        <begin position="244"/>
        <end position="264"/>
    </location>
</feature>
<dbReference type="GO" id="GO:0004386">
    <property type="term" value="F:helicase activity"/>
    <property type="evidence" value="ECO:0007669"/>
    <property type="project" value="UniProtKB-KW"/>
</dbReference>
<dbReference type="Pfam" id="PF00271">
    <property type="entry name" value="Helicase_C"/>
    <property type="match status" value="1"/>
</dbReference>
<comment type="caution">
    <text evidence="6">The sequence shown here is derived from an EMBL/GenBank/DDBJ whole genome shotgun (WGS) entry which is preliminary data.</text>
</comment>
<accession>A0A4R3PYH5</accession>
<sequence length="754" mass="82710">MTSLQRSAFDLLDDPVRRWIWQQKWPALRDVQEKAIPAILAGGDVVVSAKTAAGKTEAAMLPLLSRIRAAGHNDQGGFAVLYVSPLKALINDQYRRLQGMCESCDLMLHKWHGDVSADAKARARKRPSGVVLITPESLEALLIRRGGEAPFLFSALNAIVIDELHAFIGSERGMQLQSLLTRIEVATKRDHIDRIGLSATLGDMELAAEALRPGNGSAVRIIQGMDAGNGVQLQIRGYLERSGELDEAPEDATTSDISDHARPKDEFGIPDAVVDDLFEFTRGRRNLLFAGSRQKVELYADRLRGVCSDQRLPIEYFPHHGSLSKTEREDVELRLKEDSRPTTAVATTTLELGIDIGDVESVAQIGPGFSVASLRQRLGRSGRRPGKPAVLRIFAIEPFPRKGAHPLDRLNLGLVQSIAMVECLKSGWCEPPPRAGLHLSTLIHQTMALILQTGGIKPTSAWNILCSRGPFKAVDKKLFADLVRCMASPENRLIEQGPDGSLMIGEFGEPLTASHEFYPVFATEREYRMVHETKTLGTYPLSSPIARGETIIFAGRRWKVLDIDDRARVISIKPTKAGMPPYFAGEGGAIHDQIVVTMRNVLNSDERFKYLNRKATELLGEARTAFRELGLDVRSILSHGNGVLIFPWLGTKKVQTLTLALLAKGFEAGHFGHSIEIQNCDVVGVKSVLSEIAEGSVPDERSIAERLAKPCIARFDDKLSPELMVLVTLKERLEVTSLPSVAASVAGEGHMIEA</sequence>
<organism evidence="6 7">
    <name type="scientific">Rhizobium sullae</name>
    <name type="common">Rhizobium hedysari</name>
    <dbReference type="NCBI Taxonomy" id="50338"/>
    <lineage>
        <taxon>Bacteria</taxon>
        <taxon>Pseudomonadati</taxon>
        <taxon>Pseudomonadota</taxon>
        <taxon>Alphaproteobacteria</taxon>
        <taxon>Hyphomicrobiales</taxon>
        <taxon>Rhizobiaceae</taxon>
        <taxon>Rhizobium/Agrobacterium group</taxon>
        <taxon>Rhizobium</taxon>
    </lineage>
</organism>
<dbReference type="RefSeq" id="WP_132565328.1">
    <property type="nucleotide sequence ID" value="NZ_SMBH01000011.1"/>
</dbReference>
<proteinExistence type="predicted"/>
<dbReference type="InterPro" id="IPR011545">
    <property type="entry name" value="DEAD/DEAH_box_helicase_dom"/>
</dbReference>
<evidence type="ECO:0000256" key="3">
    <source>
        <dbReference type="SAM" id="MobiDB-lite"/>
    </source>
</evidence>
<dbReference type="InterPro" id="IPR001650">
    <property type="entry name" value="Helicase_C-like"/>
</dbReference>
<dbReference type="PANTHER" id="PTHR47962">
    <property type="entry name" value="ATP-DEPENDENT HELICASE LHR-RELATED-RELATED"/>
    <property type="match status" value="1"/>
</dbReference>
<evidence type="ECO:0000259" key="5">
    <source>
        <dbReference type="PROSITE" id="PS51194"/>
    </source>
</evidence>
<dbReference type="InterPro" id="IPR052511">
    <property type="entry name" value="ATP-dep_Helicase"/>
</dbReference>